<keyword evidence="2" id="KW-0812">Transmembrane</keyword>
<proteinExistence type="predicted"/>
<keyword evidence="2" id="KW-1133">Transmembrane helix</keyword>
<dbReference type="Proteomes" id="UP000256977">
    <property type="component" value="Unassembled WGS sequence"/>
</dbReference>
<comment type="caution">
    <text evidence="3">The sequence shown here is derived from an EMBL/GenBank/DDBJ whole genome shotgun (WGS) entry which is preliminary data.</text>
</comment>
<sequence>MKINSPKIHSAFIIAATVIFFPVAILLILIRFALHSPVNHLRAQDYRVVGHAFMTFYALCVLILILALSSDPTTTVVDLILVAVVMAVILVTPGIVFYVLANARNKKMQLLYTRYKQLTLDDGVQTVSGLAQFTGESSKNVTQDISFMIASGLFRNASLDSAGRITVTRRSSPAASSSSEAAASTERGAAVRTPRAQTVAVICSGCGSSSEVVPGERKECEFCGNMLSV</sequence>
<evidence type="ECO:0000256" key="2">
    <source>
        <dbReference type="SAM" id="Phobius"/>
    </source>
</evidence>
<organism evidence="3 4">
    <name type="scientific">Cohnella phaseoli</name>
    <dbReference type="NCBI Taxonomy" id="456490"/>
    <lineage>
        <taxon>Bacteria</taxon>
        <taxon>Bacillati</taxon>
        <taxon>Bacillota</taxon>
        <taxon>Bacilli</taxon>
        <taxon>Bacillales</taxon>
        <taxon>Paenibacillaceae</taxon>
        <taxon>Cohnella</taxon>
    </lineage>
</organism>
<protein>
    <submittedName>
        <fullName evidence="3">Uncharacterized protein</fullName>
    </submittedName>
</protein>
<reference evidence="3 4" key="1">
    <citation type="submission" date="2018-07" db="EMBL/GenBank/DDBJ databases">
        <title>Genomic Encyclopedia of Type Strains, Phase III (KMG-III): the genomes of soil and plant-associated and newly described type strains.</title>
        <authorList>
            <person name="Whitman W."/>
        </authorList>
    </citation>
    <scope>NUCLEOTIDE SEQUENCE [LARGE SCALE GENOMIC DNA]</scope>
    <source>
        <strain evidence="3 4">CECT 7287</strain>
    </source>
</reference>
<accession>A0A3D9KBJ7</accession>
<dbReference type="EMBL" id="QRDZ01000008">
    <property type="protein sequence ID" value="RED83299.1"/>
    <property type="molecule type" value="Genomic_DNA"/>
</dbReference>
<evidence type="ECO:0000313" key="4">
    <source>
        <dbReference type="Proteomes" id="UP000256977"/>
    </source>
</evidence>
<dbReference type="OrthoDB" id="2647198at2"/>
<feature type="transmembrane region" description="Helical" evidence="2">
    <location>
        <begin position="79"/>
        <end position="101"/>
    </location>
</feature>
<feature type="region of interest" description="Disordered" evidence="1">
    <location>
        <begin position="170"/>
        <end position="190"/>
    </location>
</feature>
<evidence type="ECO:0000256" key="1">
    <source>
        <dbReference type="SAM" id="MobiDB-lite"/>
    </source>
</evidence>
<keyword evidence="2" id="KW-0472">Membrane</keyword>
<gene>
    <name evidence="3" type="ORF">DFP98_108142</name>
</gene>
<feature type="transmembrane region" description="Helical" evidence="2">
    <location>
        <begin position="12"/>
        <end position="34"/>
    </location>
</feature>
<dbReference type="RefSeq" id="WP_116060902.1">
    <property type="nucleotide sequence ID" value="NZ_QRDZ01000008.1"/>
</dbReference>
<evidence type="ECO:0000313" key="3">
    <source>
        <dbReference type="EMBL" id="RED83299.1"/>
    </source>
</evidence>
<feature type="transmembrane region" description="Helical" evidence="2">
    <location>
        <begin position="46"/>
        <end position="67"/>
    </location>
</feature>
<dbReference type="AlphaFoldDB" id="A0A3D9KBJ7"/>
<name>A0A3D9KBJ7_9BACL</name>
<keyword evidence="4" id="KW-1185">Reference proteome</keyword>